<feature type="region of interest" description="Disordered" evidence="1">
    <location>
        <begin position="1"/>
        <end position="20"/>
    </location>
</feature>
<sequence>MRPPPSTNQNTTRRSTQQQHERELEALLVQKDEEITSLLTTRATHLTKLALLQLRLLHALDTIDEYAQENSELRKEFGVVRRKVRASEECTGQPRHIVSTFIATPPYPPPTLPQSPPNRNRYAPLITYLRSMDLSTEQAEHARTQACVAALEERVARWKAELDGCACMEMREMRRREREIQRDKKEEAGDEVEMEEEEITAMLDMTVASNRKLESEIRGLSERYLPVCPHHVFLPLPERDVDISVDVDADSVRQHSEEMFARRSRQSHQHSDNERRDKDQGAYAEQGDGGRGRLTWPLGVLSSDLGLERRKSTSERRIVFAQRNTNTDTNALNGTSSSDMAISVFDDGCSVPILPSAPSPASVPVPALAPVHVPDVPKLMNDDNEDGDADSEMSMELATPLMPTSVISMTFVIRKGWRRVERRVEVVMEIIRGIAGCACVIIG</sequence>
<feature type="region of interest" description="Disordered" evidence="1">
    <location>
        <begin position="256"/>
        <end position="295"/>
    </location>
</feature>
<feature type="compositionally biased region" description="Basic and acidic residues" evidence="1">
    <location>
        <begin position="269"/>
        <end position="280"/>
    </location>
</feature>
<gene>
    <name evidence="2" type="ORF">CVT25_008366</name>
</gene>
<feature type="compositionally biased region" description="Low complexity" evidence="1">
    <location>
        <begin position="7"/>
        <end position="18"/>
    </location>
</feature>
<name>A0A409WVC8_PSICY</name>
<dbReference type="InParanoid" id="A0A409WVC8"/>
<evidence type="ECO:0000313" key="3">
    <source>
        <dbReference type="Proteomes" id="UP000283269"/>
    </source>
</evidence>
<evidence type="ECO:0000313" key="2">
    <source>
        <dbReference type="EMBL" id="PPQ82416.1"/>
    </source>
</evidence>
<evidence type="ECO:0000256" key="1">
    <source>
        <dbReference type="SAM" id="MobiDB-lite"/>
    </source>
</evidence>
<proteinExistence type="predicted"/>
<comment type="caution">
    <text evidence="2">The sequence shown here is derived from an EMBL/GenBank/DDBJ whole genome shotgun (WGS) entry which is preliminary data.</text>
</comment>
<dbReference type="AlphaFoldDB" id="A0A409WVC8"/>
<protein>
    <submittedName>
        <fullName evidence="2">Uncharacterized protein</fullName>
    </submittedName>
</protein>
<accession>A0A409WVC8</accession>
<reference evidence="2 3" key="1">
    <citation type="journal article" date="2018" name="Evol. Lett.">
        <title>Horizontal gene cluster transfer increased hallucinogenic mushroom diversity.</title>
        <authorList>
            <person name="Reynolds H.T."/>
            <person name="Vijayakumar V."/>
            <person name="Gluck-Thaler E."/>
            <person name="Korotkin H.B."/>
            <person name="Matheny P.B."/>
            <person name="Slot J.C."/>
        </authorList>
    </citation>
    <scope>NUCLEOTIDE SEQUENCE [LARGE SCALE GENOMIC DNA]</scope>
    <source>
        <strain evidence="2 3">2631</strain>
    </source>
</reference>
<organism evidence="2 3">
    <name type="scientific">Psilocybe cyanescens</name>
    <dbReference type="NCBI Taxonomy" id="93625"/>
    <lineage>
        <taxon>Eukaryota</taxon>
        <taxon>Fungi</taxon>
        <taxon>Dikarya</taxon>
        <taxon>Basidiomycota</taxon>
        <taxon>Agaricomycotina</taxon>
        <taxon>Agaricomycetes</taxon>
        <taxon>Agaricomycetidae</taxon>
        <taxon>Agaricales</taxon>
        <taxon>Agaricineae</taxon>
        <taxon>Strophariaceae</taxon>
        <taxon>Psilocybe</taxon>
    </lineage>
</organism>
<keyword evidence="3" id="KW-1185">Reference proteome</keyword>
<dbReference type="Proteomes" id="UP000283269">
    <property type="component" value="Unassembled WGS sequence"/>
</dbReference>
<dbReference type="EMBL" id="NHYD01003143">
    <property type="protein sequence ID" value="PPQ82416.1"/>
    <property type="molecule type" value="Genomic_DNA"/>
</dbReference>